<keyword evidence="2" id="KW-0238">DNA-binding</keyword>
<organism evidence="2 3">
    <name type="scientific">Thermomonospora echinospora</name>
    <dbReference type="NCBI Taxonomy" id="1992"/>
    <lineage>
        <taxon>Bacteria</taxon>
        <taxon>Bacillati</taxon>
        <taxon>Actinomycetota</taxon>
        <taxon>Actinomycetes</taxon>
        <taxon>Streptosporangiales</taxon>
        <taxon>Thermomonosporaceae</taxon>
        <taxon>Thermomonospora</taxon>
    </lineage>
</organism>
<dbReference type="InterPro" id="IPR036390">
    <property type="entry name" value="WH_DNA-bd_sf"/>
</dbReference>
<feature type="domain" description="Transcription regulator PadR N-terminal" evidence="1">
    <location>
        <begin position="14"/>
        <end position="86"/>
    </location>
</feature>
<protein>
    <submittedName>
        <fullName evidence="2">DNA-binding transcriptional regulator, PadR family</fullName>
    </submittedName>
</protein>
<evidence type="ECO:0000313" key="3">
    <source>
        <dbReference type="Proteomes" id="UP000236723"/>
    </source>
</evidence>
<dbReference type="InterPro" id="IPR005149">
    <property type="entry name" value="Tscrpt_reg_PadR_N"/>
</dbReference>
<proteinExistence type="predicted"/>
<dbReference type="GO" id="GO:0003677">
    <property type="term" value="F:DNA binding"/>
    <property type="evidence" value="ECO:0007669"/>
    <property type="project" value="UniProtKB-KW"/>
</dbReference>
<dbReference type="Pfam" id="PF03551">
    <property type="entry name" value="PadR"/>
    <property type="match status" value="1"/>
</dbReference>
<dbReference type="OrthoDB" id="8443918at2"/>
<reference evidence="3" key="1">
    <citation type="submission" date="2016-10" db="EMBL/GenBank/DDBJ databases">
        <authorList>
            <person name="Varghese N."/>
            <person name="Submissions S."/>
        </authorList>
    </citation>
    <scope>NUCLEOTIDE SEQUENCE [LARGE SCALE GENOMIC DNA]</scope>
    <source>
        <strain evidence="3">DSM 43163</strain>
    </source>
</reference>
<evidence type="ECO:0000259" key="1">
    <source>
        <dbReference type="Pfam" id="PF03551"/>
    </source>
</evidence>
<dbReference type="PANTHER" id="PTHR43252">
    <property type="entry name" value="TRANSCRIPTIONAL REGULATOR YQJI"/>
    <property type="match status" value="1"/>
</dbReference>
<dbReference type="PANTHER" id="PTHR43252:SF6">
    <property type="entry name" value="NEGATIVE TRANSCRIPTION REGULATOR PADR"/>
    <property type="match status" value="1"/>
</dbReference>
<dbReference type="SUPFAM" id="SSF46785">
    <property type="entry name" value="Winged helix' DNA-binding domain"/>
    <property type="match status" value="1"/>
</dbReference>
<accession>A0A1H6CI15</accession>
<gene>
    <name evidence="2" type="ORF">SAMN04489712_11013</name>
</gene>
<keyword evidence="3" id="KW-1185">Reference proteome</keyword>
<dbReference type="AlphaFoldDB" id="A0A1H6CI15"/>
<evidence type="ECO:0000313" key="2">
    <source>
        <dbReference type="EMBL" id="SEG72558.1"/>
    </source>
</evidence>
<dbReference type="EMBL" id="FNVO01000010">
    <property type="protein sequence ID" value="SEG72558.1"/>
    <property type="molecule type" value="Genomic_DNA"/>
</dbReference>
<sequence>MPLDASRNSLVLPLLGLLVEQPSHAYELTSRLRERYEDLPVTRSTVTSLLKALERAGLVASRRPEQRGGRPPRTTYELTDAGVADFRRKIEAGLRDGRVASVDFVMAVAYAAILPADHAVSILEDRADRLDRERAALRERPDGVAEAHMLEVAYWRTIVAAETTWIRTLASRIRSHDIGWPDTQPGGPERTGT</sequence>
<dbReference type="RefSeq" id="WP_103939747.1">
    <property type="nucleotide sequence ID" value="NZ_FNVO01000010.1"/>
</dbReference>
<dbReference type="InterPro" id="IPR036388">
    <property type="entry name" value="WH-like_DNA-bd_sf"/>
</dbReference>
<name>A0A1H6CI15_9ACTN</name>
<dbReference type="Gene3D" id="1.10.10.10">
    <property type="entry name" value="Winged helix-like DNA-binding domain superfamily/Winged helix DNA-binding domain"/>
    <property type="match status" value="1"/>
</dbReference>
<dbReference type="Proteomes" id="UP000236723">
    <property type="component" value="Unassembled WGS sequence"/>
</dbReference>